<dbReference type="UniPathway" id="UPA00031">
    <property type="reaction ID" value="UER00007"/>
</dbReference>
<comment type="catalytic activity">
    <reaction evidence="2">
        <text>1-(5-phospho-beta-D-ribosyl)-ATP + H2O = 1-(5-phospho-beta-D-ribosyl)-5'-AMP + diphosphate + H(+)</text>
        <dbReference type="Rhea" id="RHEA:22828"/>
        <dbReference type="ChEBI" id="CHEBI:15377"/>
        <dbReference type="ChEBI" id="CHEBI:15378"/>
        <dbReference type="ChEBI" id="CHEBI:33019"/>
        <dbReference type="ChEBI" id="CHEBI:59457"/>
        <dbReference type="ChEBI" id="CHEBI:73183"/>
        <dbReference type="EC" id="3.6.1.31"/>
    </reaction>
</comment>
<dbReference type="Pfam" id="PF00977">
    <property type="entry name" value="His_biosynth"/>
    <property type="match status" value="1"/>
</dbReference>
<dbReference type="FunFam" id="3.10.20.810:FF:000001">
    <property type="entry name" value="Histidine biosynthesis bifunctional protein HisIE"/>
    <property type="match status" value="1"/>
</dbReference>
<dbReference type="InterPro" id="IPR013785">
    <property type="entry name" value="Aldolase_TIM"/>
</dbReference>
<evidence type="ECO:0000256" key="10">
    <source>
        <dbReference type="ARBA" id="ARBA00017720"/>
    </source>
</evidence>
<dbReference type="HOGENOM" id="CLU_048577_0_2_0"/>
<evidence type="ECO:0000256" key="5">
    <source>
        <dbReference type="ARBA" id="ARBA00007731"/>
    </source>
</evidence>
<name>A0A081BYG6_VECG1</name>
<dbReference type="eggNOG" id="COG0106">
    <property type="taxonomic scope" value="Bacteria"/>
</dbReference>
<evidence type="ECO:0000256" key="8">
    <source>
        <dbReference type="ARBA" id="ARBA00012414"/>
    </source>
</evidence>
<feature type="domain" description="Phosphoribosyl-AMP cyclohydrolase" evidence="18">
    <location>
        <begin position="253"/>
        <end position="325"/>
    </location>
</feature>
<comment type="pathway">
    <text evidence="3">Amino-acid biosynthesis; L-histidine biosynthesis; L-histidine from 5-phospho-alpha-D-ribose 1-diphosphate: step 3/9.</text>
</comment>
<comment type="pathway">
    <text evidence="4">Amino-acid biosynthesis; L-histidine biosynthesis; L-histidine from 5-phospho-alpha-D-ribose 1-diphosphate: step 2/9.</text>
</comment>
<dbReference type="Proteomes" id="UP000030661">
    <property type="component" value="Unassembled WGS sequence"/>
</dbReference>
<evidence type="ECO:0000256" key="15">
    <source>
        <dbReference type="ARBA" id="ARBA00023102"/>
    </source>
</evidence>
<dbReference type="InterPro" id="IPR021130">
    <property type="entry name" value="PRib-ATP_PPHydrolase-like"/>
</dbReference>
<dbReference type="EMBL" id="DF820466">
    <property type="protein sequence ID" value="GAK57371.1"/>
    <property type="molecule type" value="Genomic_DNA"/>
</dbReference>
<gene>
    <name evidence="19" type="ORF">U27_04338</name>
</gene>
<dbReference type="SUPFAM" id="SSF141734">
    <property type="entry name" value="HisI-like"/>
    <property type="match status" value="1"/>
</dbReference>
<dbReference type="InterPro" id="IPR038019">
    <property type="entry name" value="PRib_AMP_CycHydrolase_sf"/>
</dbReference>
<evidence type="ECO:0000259" key="18">
    <source>
        <dbReference type="Pfam" id="PF01502"/>
    </source>
</evidence>
<dbReference type="InterPro" id="IPR002496">
    <property type="entry name" value="PRib_AMP_CycHydrolase_dom"/>
</dbReference>
<dbReference type="InterPro" id="IPR008179">
    <property type="entry name" value="HisE"/>
</dbReference>
<dbReference type="GO" id="GO:0004635">
    <property type="term" value="F:phosphoribosyl-AMP cyclohydrolase activity"/>
    <property type="evidence" value="ECO:0007669"/>
    <property type="project" value="UniProtKB-EC"/>
</dbReference>
<dbReference type="NCBIfam" id="NF000768">
    <property type="entry name" value="PRK00051.1"/>
    <property type="match status" value="1"/>
</dbReference>
<evidence type="ECO:0000256" key="3">
    <source>
        <dbReference type="ARBA" id="ARBA00005169"/>
    </source>
</evidence>
<evidence type="ECO:0000313" key="19">
    <source>
        <dbReference type="EMBL" id="GAK57371.1"/>
    </source>
</evidence>
<evidence type="ECO:0000256" key="14">
    <source>
        <dbReference type="ARBA" id="ARBA00022840"/>
    </source>
</evidence>
<evidence type="ECO:0000256" key="12">
    <source>
        <dbReference type="ARBA" id="ARBA00022741"/>
    </source>
</evidence>
<keyword evidence="14" id="KW-0067">ATP-binding</keyword>
<evidence type="ECO:0000256" key="13">
    <source>
        <dbReference type="ARBA" id="ARBA00022801"/>
    </source>
</evidence>
<dbReference type="Pfam" id="PF01502">
    <property type="entry name" value="PRA-CH"/>
    <property type="match status" value="1"/>
</dbReference>
<keyword evidence="13" id="KW-0378">Hydrolase</keyword>
<dbReference type="eggNOG" id="COG0139">
    <property type="taxonomic scope" value="Bacteria"/>
</dbReference>
<keyword evidence="11 17" id="KW-0028">Amino-acid biosynthesis</keyword>
<keyword evidence="20" id="KW-1185">Reference proteome</keyword>
<dbReference type="GO" id="GO:0000105">
    <property type="term" value="P:L-histidine biosynthetic process"/>
    <property type="evidence" value="ECO:0007669"/>
    <property type="project" value="UniProtKB-UniPathway"/>
</dbReference>
<comment type="similarity">
    <text evidence="5">In the C-terminal section; belongs to the PRA-PH family.</text>
</comment>
<dbReference type="EC" id="3.5.4.19" evidence="9"/>
<keyword evidence="16" id="KW-0511">Multifunctional enzyme</keyword>
<dbReference type="PANTHER" id="PTHR42945:SF1">
    <property type="entry name" value="HISTIDINE BIOSYNTHESIS BIFUNCTIONAL PROTEIN HIS7"/>
    <property type="match status" value="1"/>
</dbReference>
<sequence>MVVASIDIMQGKVVQLKQGQEKVLEREDAVALAQQFDQYGDVAVIDLDAAMGKGENIALMKSLLKHADCRVGGGIRTVEKAKELVSLGAVKVIIGSQAFERNQINHPFLQELVNHIGQPRIIIAVDALHGEIVTRGWKHQTNIPLLQAVKELEPYASEFLFTCVEREGMMQGTDLNLVQQLLQATNRKITVAGGVASLAEVQQLAEFGVDVQLGMALYTGKINLTDAFIASLNWQKGELIPTIAQDAYRQVLMLGYSNQDSLRKTFESGKMTYFSRSRQELWTKGETSGHTQEFVKIRTDCDRDALLATVKQQTAACHTGMYSCFGDQRFSLHQLYDVLVQRIQANDPKSYTAQLTPELLREKILEEAQEVVEANTPDEIIWEAADVFYFVTVLLAKHQISVDDVLAELARRRKK</sequence>
<dbReference type="NCBIfam" id="NF002747">
    <property type="entry name" value="PRK02759.1"/>
    <property type="match status" value="1"/>
</dbReference>
<comment type="catalytic activity">
    <reaction evidence="1">
        <text>1-(5-phospho-beta-D-ribosyl)-5'-AMP + H2O = 1-(5-phospho-beta-D-ribosyl)-5-[(5-phospho-beta-D-ribosylamino)methylideneamino]imidazole-4-carboxamide</text>
        <dbReference type="Rhea" id="RHEA:20049"/>
        <dbReference type="ChEBI" id="CHEBI:15377"/>
        <dbReference type="ChEBI" id="CHEBI:58435"/>
        <dbReference type="ChEBI" id="CHEBI:59457"/>
        <dbReference type="EC" id="3.5.4.19"/>
    </reaction>
</comment>
<evidence type="ECO:0000256" key="6">
    <source>
        <dbReference type="ARBA" id="ARBA00008299"/>
    </source>
</evidence>
<dbReference type="Gene3D" id="3.20.20.70">
    <property type="entry name" value="Aldolase class I"/>
    <property type="match status" value="1"/>
</dbReference>
<dbReference type="Pfam" id="PF01503">
    <property type="entry name" value="PRA-PH"/>
    <property type="match status" value="1"/>
</dbReference>
<dbReference type="STRING" id="1499967.U27_04338"/>
<evidence type="ECO:0000256" key="9">
    <source>
        <dbReference type="ARBA" id="ARBA00012721"/>
    </source>
</evidence>
<evidence type="ECO:0000256" key="4">
    <source>
        <dbReference type="ARBA" id="ARBA00005204"/>
    </source>
</evidence>
<dbReference type="Gene3D" id="1.10.287.1080">
    <property type="entry name" value="MazG-like"/>
    <property type="match status" value="1"/>
</dbReference>
<evidence type="ECO:0000256" key="17">
    <source>
        <dbReference type="RuleBase" id="RU003657"/>
    </source>
</evidence>
<evidence type="ECO:0000256" key="16">
    <source>
        <dbReference type="ARBA" id="ARBA00023268"/>
    </source>
</evidence>
<evidence type="ECO:0000256" key="1">
    <source>
        <dbReference type="ARBA" id="ARBA00000024"/>
    </source>
</evidence>
<dbReference type="GO" id="GO:0005524">
    <property type="term" value="F:ATP binding"/>
    <property type="evidence" value="ECO:0007669"/>
    <property type="project" value="UniProtKB-KW"/>
</dbReference>
<evidence type="ECO:0000256" key="2">
    <source>
        <dbReference type="ARBA" id="ARBA00001460"/>
    </source>
</evidence>
<dbReference type="Gene3D" id="3.10.20.810">
    <property type="entry name" value="Phosphoribosyl-AMP cyclohydrolase"/>
    <property type="match status" value="1"/>
</dbReference>
<dbReference type="GO" id="GO:0004636">
    <property type="term" value="F:phosphoribosyl-ATP diphosphatase activity"/>
    <property type="evidence" value="ECO:0007669"/>
    <property type="project" value="UniProtKB-EC"/>
</dbReference>
<comment type="similarity">
    <text evidence="7 17">Belongs to the HisA/HisF family.</text>
</comment>
<reference evidence="19" key="1">
    <citation type="journal article" date="2015" name="PeerJ">
        <title>First genomic representation of candidate bacterial phylum KSB3 points to enhanced environmental sensing as a trigger of wastewater bulking.</title>
        <authorList>
            <person name="Sekiguchi Y."/>
            <person name="Ohashi A."/>
            <person name="Parks D.H."/>
            <person name="Yamauchi T."/>
            <person name="Tyson G.W."/>
            <person name="Hugenholtz P."/>
        </authorList>
    </citation>
    <scope>NUCLEOTIDE SEQUENCE [LARGE SCALE GENOMIC DNA]</scope>
</reference>
<dbReference type="AlphaFoldDB" id="A0A081BYG6"/>
<accession>A0A081BYG6</accession>
<protein>
    <recommendedName>
        <fullName evidence="10">Histidine biosynthesis bifunctional protein HisIE</fullName>
        <ecNumber evidence="9">3.5.4.19</ecNumber>
        <ecNumber evidence="8">3.6.1.31</ecNumber>
    </recommendedName>
</protein>
<dbReference type="NCBIfam" id="TIGR03188">
    <property type="entry name" value="histidine_hisI"/>
    <property type="match status" value="1"/>
</dbReference>
<dbReference type="InterPro" id="IPR006062">
    <property type="entry name" value="His_biosynth"/>
</dbReference>
<evidence type="ECO:0000256" key="7">
    <source>
        <dbReference type="ARBA" id="ARBA00009667"/>
    </source>
</evidence>
<organism evidence="19">
    <name type="scientific">Vecturithrix granuli</name>
    <dbReference type="NCBI Taxonomy" id="1499967"/>
    <lineage>
        <taxon>Bacteria</taxon>
        <taxon>Candidatus Moduliflexota</taxon>
        <taxon>Candidatus Vecturitrichia</taxon>
        <taxon>Candidatus Vecturitrichales</taxon>
        <taxon>Candidatus Vecturitrichaceae</taxon>
        <taxon>Candidatus Vecturithrix</taxon>
    </lineage>
</organism>
<dbReference type="PANTHER" id="PTHR42945">
    <property type="entry name" value="HISTIDINE BIOSYNTHESIS BIFUNCTIONAL PROTEIN"/>
    <property type="match status" value="1"/>
</dbReference>
<evidence type="ECO:0000256" key="11">
    <source>
        <dbReference type="ARBA" id="ARBA00022605"/>
    </source>
</evidence>
<proteinExistence type="inferred from homology"/>
<dbReference type="EC" id="3.6.1.31" evidence="8"/>
<dbReference type="SUPFAM" id="SSF51366">
    <property type="entry name" value="Ribulose-phoshate binding barrel"/>
    <property type="match status" value="1"/>
</dbReference>
<dbReference type="SUPFAM" id="SSF101386">
    <property type="entry name" value="all-alpha NTP pyrophosphatases"/>
    <property type="match status" value="1"/>
</dbReference>
<comment type="similarity">
    <text evidence="6">In the N-terminal section; belongs to the PRA-CH family.</text>
</comment>
<keyword evidence="15 17" id="KW-0368">Histidine biosynthesis</keyword>
<dbReference type="InterPro" id="IPR011060">
    <property type="entry name" value="RibuloseP-bd_barrel"/>
</dbReference>
<keyword evidence="12" id="KW-0547">Nucleotide-binding</keyword>
<evidence type="ECO:0000313" key="20">
    <source>
        <dbReference type="Proteomes" id="UP000030661"/>
    </source>
</evidence>